<evidence type="ECO:0000313" key="2">
    <source>
        <dbReference type="EMBL" id="SHE61745.1"/>
    </source>
</evidence>
<name>A0A1M4UYJ3_VIBGA</name>
<proteinExistence type="predicted"/>
<dbReference type="GO" id="GO:0008982">
    <property type="term" value="F:protein-N(PI)-phosphohistidine-sugar phosphotransferase activity"/>
    <property type="evidence" value="ECO:0007669"/>
    <property type="project" value="InterPro"/>
</dbReference>
<feature type="modified residue" description="Phosphohistidine; by HPr" evidence="1">
    <location>
        <position position="43"/>
    </location>
</feature>
<dbReference type="InterPro" id="IPR036665">
    <property type="entry name" value="PTS_IIA_glucitol/sorbitol_sf"/>
</dbReference>
<keyword evidence="3" id="KW-1185">Reference proteome</keyword>
<dbReference type="Pfam" id="PF03829">
    <property type="entry name" value="PTSIIA_gutA"/>
    <property type="match status" value="1"/>
</dbReference>
<dbReference type="EMBL" id="FQUH01000002">
    <property type="protein sequence ID" value="SHE61745.1"/>
    <property type="molecule type" value="Genomic_DNA"/>
</dbReference>
<dbReference type="InterPro" id="IPR004716">
    <property type="entry name" value="PTS_IIA_glucitol/sorbitol-sp"/>
</dbReference>
<reference evidence="3" key="1">
    <citation type="submission" date="2016-11" db="EMBL/GenBank/DDBJ databases">
        <authorList>
            <person name="Varghese N."/>
            <person name="Submissions S."/>
        </authorList>
    </citation>
    <scope>NUCLEOTIDE SEQUENCE [LARGE SCALE GENOMIC DNA]</scope>
    <source>
        <strain evidence="3">DSM 21264</strain>
    </source>
</reference>
<dbReference type="RefSeq" id="WP_072955726.1">
    <property type="nucleotide sequence ID" value="NZ_FQUH01000002.1"/>
</dbReference>
<dbReference type="Gene3D" id="2.40.33.40">
    <property type="entry name" value="Phosphotransferase system, glucitol/sorbitol-specific IIA component"/>
    <property type="match status" value="1"/>
</dbReference>
<dbReference type="GO" id="GO:0009401">
    <property type="term" value="P:phosphoenolpyruvate-dependent sugar phosphotransferase system"/>
    <property type="evidence" value="ECO:0007669"/>
    <property type="project" value="InterPro"/>
</dbReference>
<organism evidence="2 3">
    <name type="scientific">Vibrio gazogenes DSM 21264 = NBRC 103151</name>
    <dbReference type="NCBI Taxonomy" id="1123492"/>
    <lineage>
        <taxon>Bacteria</taxon>
        <taxon>Pseudomonadati</taxon>
        <taxon>Pseudomonadota</taxon>
        <taxon>Gammaproteobacteria</taxon>
        <taxon>Vibrionales</taxon>
        <taxon>Vibrionaceae</taxon>
        <taxon>Vibrio</taxon>
    </lineage>
</organism>
<accession>A0A1M4UYJ3</accession>
<evidence type="ECO:0000256" key="1">
    <source>
        <dbReference type="PROSITE-ProRule" id="PRU00420"/>
    </source>
</evidence>
<dbReference type="Proteomes" id="UP000184159">
    <property type="component" value="Unassembled WGS sequence"/>
</dbReference>
<sequence>MTFQFKATITEIGMLANEALQENMIILFNQTAPEDVKDYCFIHDQGQHVGVITTQSTLLIADKDFIVTAVGSAVSQNLANLGHITIKFDGQLEPEQPGTVHVIGHCPNVIHVGDEIVFG</sequence>
<gene>
    <name evidence="2" type="ORF">SAMN02745781_00595</name>
</gene>
<protein>
    <submittedName>
        <fullName evidence="2">PTS system, glucitol/sorbitol-specific IIA component</fullName>
    </submittedName>
</protein>
<dbReference type="GO" id="GO:0005737">
    <property type="term" value="C:cytoplasm"/>
    <property type="evidence" value="ECO:0007669"/>
    <property type="project" value="InterPro"/>
</dbReference>
<dbReference type="AlphaFoldDB" id="A0A1M4UYJ3"/>
<evidence type="ECO:0000313" key="3">
    <source>
        <dbReference type="Proteomes" id="UP000184159"/>
    </source>
</evidence>
<dbReference type="SUPFAM" id="SSF141530">
    <property type="entry name" value="PTSIIA/GutA-like"/>
    <property type="match status" value="1"/>
</dbReference>
<dbReference type="GO" id="GO:0016301">
    <property type="term" value="F:kinase activity"/>
    <property type="evidence" value="ECO:0007669"/>
    <property type="project" value="TreeGrafter"/>
</dbReference>
<dbReference type="PANTHER" id="PTHR40398">
    <property type="entry name" value="PTS SYSTEM GLUCITOL/SORBITOL-SPECIFIC EIIA COMPONENT"/>
    <property type="match status" value="1"/>
</dbReference>
<dbReference type="PANTHER" id="PTHR40398:SF1">
    <property type="entry name" value="PTS SYSTEM GLUCITOL_SORBITOL-SPECIFIC EIIA COMPONENT"/>
    <property type="match status" value="1"/>
</dbReference>
<dbReference type="PROSITE" id="PS51097">
    <property type="entry name" value="PTS_EIIA_TYPE_5"/>
    <property type="match status" value="1"/>
</dbReference>